<gene>
    <name evidence="1" type="ORF">PHLGIDRAFT_146315</name>
</gene>
<organism evidence="1 2">
    <name type="scientific">Phlebiopsis gigantea (strain 11061_1 CR5-6)</name>
    <name type="common">White-rot fungus</name>
    <name type="synonym">Peniophora gigantea</name>
    <dbReference type="NCBI Taxonomy" id="745531"/>
    <lineage>
        <taxon>Eukaryota</taxon>
        <taxon>Fungi</taxon>
        <taxon>Dikarya</taxon>
        <taxon>Basidiomycota</taxon>
        <taxon>Agaricomycotina</taxon>
        <taxon>Agaricomycetes</taxon>
        <taxon>Polyporales</taxon>
        <taxon>Phanerochaetaceae</taxon>
        <taxon>Phlebiopsis</taxon>
    </lineage>
</organism>
<sequence>MAPNVLEGCEPQLHGCLATGRMGSQWNLRAHCASSRLSVFHLDKRGTCAEGRRSGGRRRQRQGKTIWIFKDGIGQSVHSSMILGHEHAREDGFDARSRLHTPTVDHGHRLWIYVWGRVSRLLLRYEVLSARRSCGHGELMTSAQTSKASQRMWIVMSYAGECCMCLNT</sequence>
<keyword evidence="2" id="KW-1185">Reference proteome</keyword>
<proteinExistence type="predicted"/>
<accession>A0A0C3RVX1</accession>
<dbReference type="HOGENOM" id="CLU_1587099_0_0_1"/>
<reference evidence="1 2" key="1">
    <citation type="journal article" date="2014" name="PLoS Genet.">
        <title>Analysis of the Phlebiopsis gigantea genome, transcriptome and secretome provides insight into its pioneer colonization strategies of wood.</title>
        <authorList>
            <person name="Hori C."/>
            <person name="Ishida T."/>
            <person name="Igarashi K."/>
            <person name="Samejima M."/>
            <person name="Suzuki H."/>
            <person name="Master E."/>
            <person name="Ferreira P."/>
            <person name="Ruiz-Duenas F.J."/>
            <person name="Held B."/>
            <person name="Canessa P."/>
            <person name="Larrondo L.F."/>
            <person name="Schmoll M."/>
            <person name="Druzhinina I.S."/>
            <person name="Kubicek C.P."/>
            <person name="Gaskell J.A."/>
            <person name="Kersten P."/>
            <person name="St John F."/>
            <person name="Glasner J."/>
            <person name="Sabat G."/>
            <person name="Splinter BonDurant S."/>
            <person name="Syed K."/>
            <person name="Yadav J."/>
            <person name="Mgbeahuruike A.C."/>
            <person name="Kovalchuk A."/>
            <person name="Asiegbu F.O."/>
            <person name="Lackner G."/>
            <person name="Hoffmeister D."/>
            <person name="Rencoret J."/>
            <person name="Gutierrez A."/>
            <person name="Sun H."/>
            <person name="Lindquist E."/>
            <person name="Barry K."/>
            <person name="Riley R."/>
            <person name="Grigoriev I.V."/>
            <person name="Henrissat B."/>
            <person name="Kues U."/>
            <person name="Berka R.M."/>
            <person name="Martinez A.T."/>
            <person name="Covert S.F."/>
            <person name="Blanchette R.A."/>
            <person name="Cullen D."/>
        </authorList>
    </citation>
    <scope>NUCLEOTIDE SEQUENCE [LARGE SCALE GENOMIC DNA]</scope>
    <source>
        <strain evidence="1 2">11061_1 CR5-6</strain>
    </source>
</reference>
<evidence type="ECO:0000313" key="1">
    <source>
        <dbReference type="EMBL" id="KIP05576.1"/>
    </source>
</evidence>
<dbReference type="EMBL" id="KN840539">
    <property type="protein sequence ID" value="KIP05576.1"/>
    <property type="molecule type" value="Genomic_DNA"/>
</dbReference>
<dbReference type="Proteomes" id="UP000053257">
    <property type="component" value="Unassembled WGS sequence"/>
</dbReference>
<evidence type="ECO:0000313" key="2">
    <source>
        <dbReference type="Proteomes" id="UP000053257"/>
    </source>
</evidence>
<name>A0A0C3RVX1_PHLG1</name>
<protein>
    <submittedName>
        <fullName evidence="1">Uncharacterized protein</fullName>
    </submittedName>
</protein>
<dbReference type="AlphaFoldDB" id="A0A0C3RVX1"/>